<dbReference type="Gene3D" id="3.90.79.10">
    <property type="entry name" value="Nucleoside Triphosphate Pyrophosphohydrolase"/>
    <property type="match status" value="1"/>
</dbReference>
<dbReference type="InterPro" id="IPR015797">
    <property type="entry name" value="NUDIX_hydrolase-like_dom_sf"/>
</dbReference>
<dbReference type="OrthoDB" id="9972248at2759"/>
<dbReference type="AlphaFoldDB" id="A0A913WSM5"/>
<proteinExistence type="predicted"/>
<dbReference type="GeneID" id="110232612"/>
<dbReference type="KEGG" id="epa:110232612"/>
<evidence type="ECO:0000313" key="4">
    <source>
        <dbReference type="Proteomes" id="UP000887567"/>
    </source>
</evidence>
<dbReference type="PANTHER" id="PTHR13030:SF8">
    <property type="entry name" value="ADP-RIBOSE PYROPHOSPHATASE, MITOCHONDRIAL"/>
    <property type="match status" value="1"/>
</dbReference>
<name>A0A913WSM5_EXADI</name>
<dbReference type="EnsemblMetazoa" id="XM_021037831.2">
    <property type="protein sequence ID" value="XP_020893490.1"/>
    <property type="gene ID" value="LOC110232612"/>
</dbReference>
<dbReference type="PANTHER" id="PTHR13030">
    <property type="entry name" value="NUDIX HYDROLASE"/>
    <property type="match status" value="1"/>
</dbReference>
<dbReference type="InterPro" id="IPR039989">
    <property type="entry name" value="NUDT9"/>
</dbReference>
<reference evidence="3" key="1">
    <citation type="submission" date="2022-11" db="UniProtKB">
        <authorList>
            <consortium name="EnsemblMetazoa"/>
        </authorList>
    </citation>
    <scope>IDENTIFICATION</scope>
</reference>
<dbReference type="InterPro" id="IPR000086">
    <property type="entry name" value="NUDIX_hydrolase_dom"/>
</dbReference>
<keyword evidence="1" id="KW-0732">Signal</keyword>
<dbReference type="RefSeq" id="XP_020893490.1">
    <property type="nucleotide sequence ID" value="XM_021037831.2"/>
</dbReference>
<feature type="chain" id="PRO_5036695957" description="Nudix hydrolase domain-containing protein" evidence="1">
    <location>
        <begin position="26"/>
        <end position="315"/>
    </location>
</feature>
<sequence>MQNSRNRRIFACINLIFLSLETNLSKVCRHNLKSMHSKARETNYANTNVKRFPVPDDKVSWNEPFPEYNPVIYTSQHILSGPEYADPDISTNPENGVLKFNQLDDGYNVDRTSYTGKYEVVNGLPRNPCGRTGISGRGALGRWGPNHAADPIVTRWKHTSEGDKVYQNEKPVLEFVSIKRKDCGLWAIPGGMVDPGDSVSNTLKKEFGEEALNSLKASQDEKKELLALVNDLFKAGDMIYKGYVDDPRNTDNAWMETLAVNFHDDTGKAFDRFFLQAGDDAGAVKWMEISYGLELYANHVEMIHNVARVHGASLL</sequence>
<evidence type="ECO:0000313" key="3">
    <source>
        <dbReference type="EnsemblMetazoa" id="XP_020893490.1"/>
    </source>
</evidence>
<feature type="signal peptide" evidence="1">
    <location>
        <begin position="1"/>
        <end position="25"/>
    </location>
</feature>
<organism evidence="3 4">
    <name type="scientific">Exaiptasia diaphana</name>
    <name type="common">Tropical sea anemone</name>
    <name type="synonym">Aiptasia pulchella</name>
    <dbReference type="NCBI Taxonomy" id="2652724"/>
    <lineage>
        <taxon>Eukaryota</taxon>
        <taxon>Metazoa</taxon>
        <taxon>Cnidaria</taxon>
        <taxon>Anthozoa</taxon>
        <taxon>Hexacorallia</taxon>
        <taxon>Actiniaria</taxon>
        <taxon>Aiptasiidae</taxon>
        <taxon>Exaiptasia</taxon>
    </lineage>
</organism>
<dbReference type="CDD" id="cd03670">
    <property type="entry name" value="NUDIX_ADPRase_Nudt9"/>
    <property type="match status" value="1"/>
</dbReference>
<dbReference type="OMA" id="VQVYQGY"/>
<dbReference type="Pfam" id="PF25969">
    <property type="entry name" value="NUDT9_N"/>
    <property type="match status" value="1"/>
</dbReference>
<protein>
    <recommendedName>
        <fullName evidence="2">Nudix hydrolase domain-containing protein</fullName>
    </recommendedName>
</protein>
<evidence type="ECO:0000259" key="2">
    <source>
        <dbReference type="PROSITE" id="PS51462"/>
    </source>
</evidence>
<dbReference type="FunFam" id="3.90.79.10:FF:000021">
    <property type="entry name" value="ADP-ribose pyrophosphatase, mitochondrial isoform X1"/>
    <property type="match status" value="1"/>
</dbReference>
<evidence type="ECO:0000256" key="1">
    <source>
        <dbReference type="SAM" id="SignalP"/>
    </source>
</evidence>
<dbReference type="Proteomes" id="UP000887567">
    <property type="component" value="Unplaced"/>
</dbReference>
<dbReference type="GO" id="GO:0047631">
    <property type="term" value="F:ADP-ribose diphosphatase activity"/>
    <property type="evidence" value="ECO:0007669"/>
    <property type="project" value="InterPro"/>
</dbReference>
<dbReference type="Pfam" id="PF00293">
    <property type="entry name" value="NUDIX"/>
    <property type="match status" value="1"/>
</dbReference>
<feature type="domain" description="Nudix hydrolase" evidence="2">
    <location>
        <begin position="156"/>
        <end position="309"/>
    </location>
</feature>
<accession>A0A913WSM5</accession>
<keyword evidence="4" id="KW-1185">Reference proteome</keyword>
<dbReference type="PROSITE" id="PS51462">
    <property type="entry name" value="NUDIX"/>
    <property type="match status" value="1"/>
</dbReference>
<dbReference type="SUPFAM" id="SSF55811">
    <property type="entry name" value="Nudix"/>
    <property type="match status" value="1"/>
</dbReference>